<name>A0ABM0MR06_SACKO</name>
<evidence type="ECO:0000313" key="2">
    <source>
        <dbReference type="Proteomes" id="UP000694865"/>
    </source>
</evidence>
<reference evidence="3" key="1">
    <citation type="submission" date="2025-08" db="UniProtKB">
        <authorList>
            <consortium name="RefSeq"/>
        </authorList>
    </citation>
    <scope>IDENTIFICATION</scope>
    <source>
        <tissue evidence="3">Testes</tissue>
    </source>
</reference>
<proteinExistence type="predicted"/>
<dbReference type="Proteomes" id="UP000694865">
    <property type="component" value="Unplaced"/>
</dbReference>
<dbReference type="PANTHER" id="PTHR22954:SF3">
    <property type="entry name" value="PROTEIN CBG08539"/>
    <property type="match status" value="1"/>
</dbReference>
<keyword evidence="2" id="KW-1185">Reference proteome</keyword>
<evidence type="ECO:0000313" key="3">
    <source>
        <dbReference type="RefSeq" id="XP_006822447.1"/>
    </source>
</evidence>
<feature type="compositionally biased region" description="Polar residues" evidence="1">
    <location>
        <begin position="99"/>
        <end position="112"/>
    </location>
</feature>
<dbReference type="GeneID" id="102804981"/>
<dbReference type="Pfam" id="PF03564">
    <property type="entry name" value="DUF1759"/>
    <property type="match status" value="1"/>
</dbReference>
<organism evidence="2 3">
    <name type="scientific">Saccoglossus kowalevskii</name>
    <name type="common">Acorn worm</name>
    <dbReference type="NCBI Taxonomy" id="10224"/>
    <lineage>
        <taxon>Eukaryota</taxon>
        <taxon>Metazoa</taxon>
        <taxon>Hemichordata</taxon>
        <taxon>Enteropneusta</taxon>
        <taxon>Harrimaniidae</taxon>
        <taxon>Saccoglossus</taxon>
    </lineage>
</organism>
<gene>
    <name evidence="3" type="primary">LOC102804981</name>
</gene>
<dbReference type="InterPro" id="IPR005312">
    <property type="entry name" value="DUF1759"/>
</dbReference>
<feature type="region of interest" description="Disordered" evidence="1">
    <location>
        <begin position="86"/>
        <end position="112"/>
    </location>
</feature>
<feature type="compositionally biased region" description="Low complexity" evidence="1">
    <location>
        <begin position="86"/>
        <end position="98"/>
    </location>
</feature>
<dbReference type="PANTHER" id="PTHR22954">
    <property type="entry name" value="RETROVIRAL PROTEASE-RELATED"/>
    <property type="match status" value="1"/>
</dbReference>
<accession>A0ABM0MR06</accession>
<evidence type="ECO:0000256" key="1">
    <source>
        <dbReference type="SAM" id="MobiDB-lite"/>
    </source>
</evidence>
<dbReference type="RefSeq" id="XP_006822447.1">
    <property type="nucleotide sequence ID" value="XM_006822384.1"/>
</dbReference>
<protein>
    <submittedName>
        <fullName evidence="3">Uncharacterized protein LOC102804981</fullName>
    </submittedName>
</protein>
<sequence length="238" mass="26859">MTKLIERAEDIVAFDTPVQLSTIDKLKATIGSMTSKLENLKLLDEEILNETEDDDFDKELEESDDYAIKMNEYVVKFKGFLQRMTTRSTSSRDNTSTTENGLSPDSTQQTTRKVNLPKLTLTPFSGDILTWTSFKDGVDAAVHNDSSLDDVQKFQYLRAHLCGEAARTINGLPLTNTNYIHALDLLTKRYGQPQKIISAYMKALWKLELPSGTLNNLVTFHDKVESYIRGLNALGEIR</sequence>